<evidence type="ECO:0000313" key="3">
    <source>
        <dbReference type="Proteomes" id="UP000314294"/>
    </source>
</evidence>
<protein>
    <submittedName>
        <fullName evidence="2">Uncharacterized protein</fullName>
    </submittedName>
</protein>
<evidence type="ECO:0000313" key="2">
    <source>
        <dbReference type="EMBL" id="TNN62752.1"/>
    </source>
</evidence>
<gene>
    <name evidence="2" type="ORF">EYF80_026978</name>
</gene>
<comment type="caution">
    <text evidence="2">The sequence shown here is derived from an EMBL/GenBank/DDBJ whole genome shotgun (WGS) entry which is preliminary data.</text>
</comment>
<dbReference type="Proteomes" id="UP000314294">
    <property type="component" value="Unassembled WGS sequence"/>
</dbReference>
<accession>A0A4Z2HD86</accession>
<dbReference type="EMBL" id="SRLO01000286">
    <property type="protein sequence ID" value="TNN62752.1"/>
    <property type="molecule type" value="Genomic_DNA"/>
</dbReference>
<reference evidence="2 3" key="1">
    <citation type="submission" date="2019-03" db="EMBL/GenBank/DDBJ databases">
        <title>First draft genome of Liparis tanakae, snailfish: a comprehensive survey of snailfish specific genes.</title>
        <authorList>
            <person name="Kim W."/>
            <person name="Song I."/>
            <person name="Jeong J.-H."/>
            <person name="Kim D."/>
            <person name="Kim S."/>
            <person name="Ryu S."/>
            <person name="Song J.Y."/>
            <person name="Lee S.K."/>
        </authorList>
    </citation>
    <scope>NUCLEOTIDE SEQUENCE [LARGE SCALE GENOMIC DNA]</scope>
    <source>
        <tissue evidence="2">Muscle</tissue>
    </source>
</reference>
<proteinExistence type="predicted"/>
<sequence length="168" mass="18416">MLESVQMLSIESTCTQMGPGASRSLPVDHSIVEAGQPDRQEAAANPSGDAQQQEQSQERVSIRVLMMVCRGRCKIASLPREEEGSVAQVKALQLDGKTVSCYTLVKVVSGWNGEEKNKETHFKKEIQIGLARIISWGELQLLRTLRQEDLQLPAVGQALVDVMDSIGL</sequence>
<evidence type="ECO:0000256" key="1">
    <source>
        <dbReference type="SAM" id="MobiDB-lite"/>
    </source>
</evidence>
<feature type="region of interest" description="Disordered" evidence="1">
    <location>
        <begin position="38"/>
        <end position="57"/>
    </location>
</feature>
<organism evidence="2 3">
    <name type="scientific">Liparis tanakae</name>
    <name type="common">Tanaka's snailfish</name>
    <dbReference type="NCBI Taxonomy" id="230148"/>
    <lineage>
        <taxon>Eukaryota</taxon>
        <taxon>Metazoa</taxon>
        <taxon>Chordata</taxon>
        <taxon>Craniata</taxon>
        <taxon>Vertebrata</taxon>
        <taxon>Euteleostomi</taxon>
        <taxon>Actinopterygii</taxon>
        <taxon>Neopterygii</taxon>
        <taxon>Teleostei</taxon>
        <taxon>Neoteleostei</taxon>
        <taxon>Acanthomorphata</taxon>
        <taxon>Eupercaria</taxon>
        <taxon>Perciformes</taxon>
        <taxon>Cottioidei</taxon>
        <taxon>Cottales</taxon>
        <taxon>Liparidae</taxon>
        <taxon>Liparis</taxon>
    </lineage>
</organism>
<keyword evidence="3" id="KW-1185">Reference proteome</keyword>
<dbReference type="AlphaFoldDB" id="A0A4Z2HD86"/>
<name>A0A4Z2HD86_9TELE</name>